<keyword evidence="2" id="KW-1185">Reference proteome</keyword>
<evidence type="ECO:0000313" key="1">
    <source>
        <dbReference type="EMBL" id="KAF7820903.1"/>
    </source>
</evidence>
<proteinExistence type="predicted"/>
<organism evidence="1 2">
    <name type="scientific">Senna tora</name>
    <dbReference type="NCBI Taxonomy" id="362788"/>
    <lineage>
        <taxon>Eukaryota</taxon>
        <taxon>Viridiplantae</taxon>
        <taxon>Streptophyta</taxon>
        <taxon>Embryophyta</taxon>
        <taxon>Tracheophyta</taxon>
        <taxon>Spermatophyta</taxon>
        <taxon>Magnoliopsida</taxon>
        <taxon>eudicotyledons</taxon>
        <taxon>Gunneridae</taxon>
        <taxon>Pentapetalae</taxon>
        <taxon>rosids</taxon>
        <taxon>fabids</taxon>
        <taxon>Fabales</taxon>
        <taxon>Fabaceae</taxon>
        <taxon>Caesalpinioideae</taxon>
        <taxon>Cassia clade</taxon>
        <taxon>Senna</taxon>
    </lineage>
</organism>
<reference evidence="1" key="1">
    <citation type="submission" date="2020-09" db="EMBL/GenBank/DDBJ databases">
        <title>Genome-Enabled Discovery of Anthraquinone Biosynthesis in Senna tora.</title>
        <authorList>
            <person name="Kang S.-H."/>
            <person name="Pandey R.P."/>
            <person name="Lee C.-M."/>
            <person name="Sim J.-S."/>
            <person name="Jeong J.-T."/>
            <person name="Choi B.-S."/>
            <person name="Jung M."/>
            <person name="Ginzburg D."/>
            <person name="Zhao K."/>
            <person name="Won S.Y."/>
            <person name="Oh T.-J."/>
            <person name="Yu Y."/>
            <person name="Kim N.-H."/>
            <person name="Lee O.R."/>
            <person name="Lee T.-H."/>
            <person name="Bashyal P."/>
            <person name="Kim T.-S."/>
            <person name="Lee W.-H."/>
            <person name="Kawkins C."/>
            <person name="Kim C.-K."/>
            <person name="Kim J.S."/>
            <person name="Ahn B.O."/>
            <person name="Rhee S.Y."/>
            <person name="Sohng J.K."/>
        </authorList>
    </citation>
    <scope>NUCLEOTIDE SEQUENCE</scope>
    <source>
        <tissue evidence="1">Leaf</tissue>
    </source>
</reference>
<protein>
    <submittedName>
        <fullName evidence="1">Nuclear transcription factor Y subunit gamma</fullName>
    </submittedName>
</protein>
<name>A0A834TEW3_9FABA</name>
<comment type="caution">
    <text evidence="1">The sequence shown here is derived from an EMBL/GenBank/DDBJ whole genome shotgun (WGS) entry which is preliminary data.</text>
</comment>
<dbReference type="InterPro" id="IPR009072">
    <property type="entry name" value="Histone-fold"/>
</dbReference>
<sequence length="85" mass="9695">MENQKMNTTSISAPSSTELGLSITPTRMERAMGVDFDDLEILDSTEESQLVLKKATEIFIEELNLRAWVQTEENKNTIERNDFAK</sequence>
<evidence type="ECO:0000313" key="2">
    <source>
        <dbReference type="Proteomes" id="UP000634136"/>
    </source>
</evidence>
<accession>A0A834TEW3</accession>
<dbReference type="GO" id="GO:0046982">
    <property type="term" value="F:protein heterodimerization activity"/>
    <property type="evidence" value="ECO:0007669"/>
    <property type="project" value="InterPro"/>
</dbReference>
<dbReference type="EMBL" id="JAAIUW010000008">
    <property type="protein sequence ID" value="KAF7820903.1"/>
    <property type="molecule type" value="Genomic_DNA"/>
</dbReference>
<gene>
    <name evidence="1" type="ORF">G2W53_026358</name>
</gene>
<dbReference type="AlphaFoldDB" id="A0A834TEW3"/>
<dbReference type="Gene3D" id="1.10.20.10">
    <property type="entry name" value="Histone, subunit A"/>
    <property type="match status" value="1"/>
</dbReference>
<dbReference type="Proteomes" id="UP000634136">
    <property type="component" value="Unassembled WGS sequence"/>
</dbReference>